<feature type="transmembrane region" description="Helical" evidence="1">
    <location>
        <begin position="32"/>
        <end position="52"/>
    </location>
</feature>
<keyword evidence="1" id="KW-0812">Transmembrane</keyword>
<accession>A0ABS6JZL2</accession>
<reference evidence="2 3" key="1">
    <citation type="submission" date="2021-06" db="EMBL/GenBank/DDBJ databases">
        <title>Bacillus sp. RD4P76, an endophyte from a halophyte.</title>
        <authorList>
            <person name="Sun J.-Q."/>
        </authorList>
    </citation>
    <scope>NUCLEOTIDE SEQUENCE [LARGE SCALE GENOMIC DNA]</scope>
    <source>
        <strain evidence="2 3">JCM 17098</strain>
    </source>
</reference>
<feature type="transmembrane region" description="Helical" evidence="1">
    <location>
        <begin position="6"/>
        <end position="25"/>
    </location>
</feature>
<protein>
    <submittedName>
        <fullName evidence="2">Uncharacterized protein</fullName>
    </submittedName>
</protein>
<keyword evidence="3" id="KW-1185">Reference proteome</keyword>
<evidence type="ECO:0000313" key="2">
    <source>
        <dbReference type="EMBL" id="MBU9723526.1"/>
    </source>
</evidence>
<sequence length="95" mass="10929">MGLFLMFVVFIGYFVFNFFILNKVLSKDLTTIIIIGQVILFPAIAVLLDPLLERTLYKHPIFFSEGINMLRVIVPFVPPVIIILMTNILIFVLKK</sequence>
<name>A0ABS6JZL2_9BACI</name>
<keyword evidence="1" id="KW-1133">Transmembrane helix</keyword>
<gene>
    <name evidence="2" type="ORF">KS407_19090</name>
</gene>
<evidence type="ECO:0000256" key="1">
    <source>
        <dbReference type="SAM" id="Phobius"/>
    </source>
</evidence>
<organism evidence="2 3">
    <name type="scientific">Evansella alkalicola</name>
    <dbReference type="NCBI Taxonomy" id="745819"/>
    <lineage>
        <taxon>Bacteria</taxon>
        <taxon>Bacillati</taxon>
        <taxon>Bacillota</taxon>
        <taxon>Bacilli</taxon>
        <taxon>Bacillales</taxon>
        <taxon>Bacillaceae</taxon>
        <taxon>Evansella</taxon>
    </lineage>
</organism>
<evidence type="ECO:0000313" key="3">
    <source>
        <dbReference type="Proteomes" id="UP000790580"/>
    </source>
</evidence>
<dbReference type="Proteomes" id="UP000790580">
    <property type="component" value="Unassembled WGS sequence"/>
</dbReference>
<proteinExistence type="predicted"/>
<keyword evidence="1" id="KW-0472">Membrane</keyword>
<comment type="caution">
    <text evidence="2">The sequence shown here is derived from an EMBL/GenBank/DDBJ whole genome shotgun (WGS) entry which is preliminary data.</text>
</comment>
<dbReference type="RefSeq" id="WP_088076804.1">
    <property type="nucleotide sequence ID" value="NZ_JAHQCR010000080.1"/>
</dbReference>
<feature type="transmembrane region" description="Helical" evidence="1">
    <location>
        <begin position="72"/>
        <end position="93"/>
    </location>
</feature>
<dbReference type="EMBL" id="JAHQCR010000080">
    <property type="protein sequence ID" value="MBU9723526.1"/>
    <property type="molecule type" value="Genomic_DNA"/>
</dbReference>